<dbReference type="Pfam" id="PF14223">
    <property type="entry name" value="Retrotran_gag_2"/>
    <property type="match status" value="1"/>
</dbReference>
<feature type="region of interest" description="Disordered" evidence="1">
    <location>
        <begin position="664"/>
        <end position="697"/>
    </location>
</feature>
<evidence type="ECO:0000256" key="1">
    <source>
        <dbReference type="SAM" id="MobiDB-lite"/>
    </source>
</evidence>
<feature type="compositionally biased region" description="Basic and acidic residues" evidence="1">
    <location>
        <begin position="664"/>
        <end position="690"/>
    </location>
</feature>
<dbReference type="Proteomes" id="UP001151760">
    <property type="component" value="Unassembled WGS sequence"/>
</dbReference>
<dbReference type="EMBL" id="BQNB010014311">
    <property type="protein sequence ID" value="GJT26655.1"/>
    <property type="molecule type" value="Genomic_DNA"/>
</dbReference>
<reference evidence="3" key="2">
    <citation type="submission" date="2022-01" db="EMBL/GenBank/DDBJ databases">
        <authorList>
            <person name="Yamashiro T."/>
            <person name="Shiraishi A."/>
            <person name="Satake H."/>
            <person name="Nakayama K."/>
        </authorList>
    </citation>
    <scope>NUCLEOTIDE SEQUENCE</scope>
</reference>
<dbReference type="PANTHER" id="PTHR35317">
    <property type="entry name" value="OS04G0629600 PROTEIN"/>
    <property type="match status" value="1"/>
</dbReference>
<proteinExistence type="predicted"/>
<accession>A0ABQ5CHV1</accession>
<keyword evidence="4" id="KW-1185">Reference proteome</keyword>
<sequence length="697" mass="78440">MLHSQWPSGCCSRHNHKRFELKAIDRDHDEISFQSSAVLPSGKNCAMKRVVRSSQVEMDPAGRRSSQLIAWSQREKWNRRKRRHHISTYGELNSVPIALVARYVVPTGRVVVPAGRYIVLASKVILIVSTSKLSLVPTGRVLSPGSDNDSDDASVHSEATIPQQQRNIQPQIITTVSNNNAKFPYLKKDEYERTGRDHDGRVIILPPTTANEHIVVQRESKARTTLLQSIPDDHVADFHYMDDARDIWNAVKARFGGNAESKKMRKSMLKQEFLEFRISEAEGLHKGYDRMQKILSQLNQLKAKPEDEDINLKFLRALPSSWSQVALTLKTKGGLELLSFDDLYYKLKTLEVDIKGYSTFSLSQSVGPSHSAFVSTASASKKMSYADSPSYTSSTYTVPSNSKTGSHRSGNIEKLDLEEMDLKWKMAMLSVRVHKFEQKAGRKIDFDKKESARFNKKKALTLVTYYVLELTAVRTACYRSLKECLVTSPHNKTPYALLTGNIPSVSHFKPFGCHVTILNTSDHLGKFDGKADEGYIVGYSASNKAYRVYNVPTKRVEETMNLRYLEEKPNVQGLGHEWYFDLDYLTDSLGYKHDKANQSAGTHEASTNPAGTQDADSDSECDEQVIIIPFYPSHNIQEAEPKDISSDEVADSPLDSAKEIFQKELARMKGREQRATSDAKDTEELQERASTKSVPTG</sequence>
<protein>
    <submittedName>
        <fullName evidence="3">Ribonuclease H-like domain-containing protein</fullName>
    </submittedName>
</protein>
<evidence type="ECO:0000313" key="4">
    <source>
        <dbReference type="Proteomes" id="UP001151760"/>
    </source>
</evidence>
<dbReference type="Pfam" id="PF25597">
    <property type="entry name" value="SH3_retrovirus"/>
    <property type="match status" value="1"/>
</dbReference>
<evidence type="ECO:0000259" key="2">
    <source>
        <dbReference type="Pfam" id="PF25597"/>
    </source>
</evidence>
<reference evidence="3" key="1">
    <citation type="journal article" date="2022" name="Int. J. Mol. Sci.">
        <title>Draft Genome of Tanacetum Coccineum: Genomic Comparison of Closely Related Tanacetum-Family Plants.</title>
        <authorList>
            <person name="Yamashiro T."/>
            <person name="Shiraishi A."/>
            <person name="Nakayama K."/>
            <person name="Satake H."/>
        </authorList>
    </citation>
    <scope>NUCLEOTIDE SEQUENCE</scope>
</reference>
<comment type="caution">
    <text evidence="3">The sequence shown here is derived from an EMBL/GenBank/DDBJ whole genome shotgun (WGS) entry which is preliminary data.</text>
</comment>
<name>A0ABQ5CHV1_9ASTR</name>
<feature type="compositionally biased region" description="Low complexity" evidence="1">
    <location>
        <begin position="386"/>
        <end position="402"/>
    </location>
</feature>
<dbReference type="InterPro" id="IPR057670">
    <property type="entry name" value="SH3_retrovirus"/>
</dbReference>
<feature type="region of interest" description="Disordered" evidence="1">
    <location>
        <begin position="595"/>
        <end position="619"/>
    </location>
</feature>
<gene>
    <name evidence="3" type="ORF">Tco_0906930</name>
</gene>
<feature type="region of interest" description="Disordered" evidence="1">
    <location>
        <begin position="143"/>
        <end position="162"/>
    </location>
</feature>
<feature type="domain" description="Retroviral polymerase SH3-like" evidence="2">
    <location>
        <begin position="513"/>
        <end position="568"/>
    </location>
</feature>
<feature type="compositionally biased region" description="Polar residues" evidence="1">
    <location>
        <begin position="597"/>
        <end position="611"/>
    </location>
</feature>
<feature type="region of interest" description="Disordered" evidence="1">
    <location>
        <begin position="386"/>
        <end position="409"/>
    </location>
</feature>
<evidence type="ECO:0000313" key="3">
    <source>
        <dbReference type="EMBL" id="GJT26655.1"/>
    </source>
</evidence>
<dbReference type="PANTHER" id="PTHR35317:SF23">
    <property type="entry name" value="OS04G0629600 PROTEIN"/>
    <property type="match status" value="1"/>
</dbReference>
<organism evidence="3 4">
    <name type="scientific">Tanacetum coccineum</name>
    <dbReference type="NCBI Taxonomy" id="301880"/>
    <lineage>
        <taxon>Eukaryota</taxon>
        <taxon>Viridiplantae</taxon>
        <taxon>Streptophyta</taxon>
        <taxon>Embryophyta</taxon>
        <taxon>Tracheophyta</taxon>
        <taxon>Spermatophyta</taxon>
        <taxon>Magnoliopsida</taxon>
        <taxon>eudicotyledons</taxon>
        <taxon>Gunneridae</taxon>
        <taxon>Pentapetalae</taxon>
        <taxon>asterids</taxon>
        <taxon>campanulids</taxon>
        <taxon>Asterales</taxon>
        <taxon>Asteraceae</taxon>
        <taxon>Asteroideae</taxon>
        <taxon>Anthemideae</taxon>
        <taxon>Anthemidinae</taxon>
        <taxon>Tanacetum</taxon>
    </lineage>
</organism>